<gene>
    <name evidence="2" type="ORF">X777_08479</name>
</gene>
<evidence type="ECO:0000313" key="3">
    <source>
        <dbReference type="Proteomes" id="UP000053097"/>
    </source>
</evidence>
<feature type="compositionally biased region" description="Polar residues" evidence="1">
    <location>
        <begin position="44"/>
        <end position="59"/>
    </location>
</feature>
<sequence length="89" mass="9699">MAARVARKRKVKTRNVRGAKMRVVAARFSLRLIRVDSENPPSPSWTFSSTGDGSETSSASKRRRSGCHATAALTKHVAESVRPCGHQPP</sequence>
<proteinExistence type="predicted"/>
<feature type="region of interest" description="Disordered" evidence="1">
    <location>
        <begin position="36"/>
        <end position="68"/>
    </location>
</feature>
<protein>
    <submittedName>
        <fullName evidence="2">Uncharacterized protein</fullName>
    </submittedName>
</protein>
<keyword evidence="3" id="KW-1185">Reference proteome</keyword>
<accession>A0A026WYY3</accession>
<dbReference type="Proteomes" id="UP000053097">
    <property type="component" value="Unassembled WGS sequence"/>
</dbReference>
<reference evidence="2 3" key="1">
    <citation type="journal article" date="2014" name="Curr. Biol.">
        <title>The genome of the clonal raider ant Cerapachys biroi.</title>
        <authorList>
            <person name="Oxley P.R."/>
            <person name="Ji L."/>
            <person name="Fetter-Pruneda I."/>
            <person name="McKenzie S.K."/>
            <person name="Li C."/>
            <person name="Hu H."/>
            <person name="Zhang G."/>
            <person name="Kronauer D.J."/>
        </authorList>
    </citation>
    <scope>NUCLEOTIDE SEQUENCE [LARGE SCALE GENOMIC DNA]</scope>
</reference>
<evidence type="ECO:0000256" key="1">
    <source>
        <dbReference type="SAM" id="MobiDB-lite"/>
    </source>
</evidence>
<evidence type="ECO:0000313" key="2">
    <source>
        <dbReference type="EMBL" id="EZA61265.1"/>
    </source>
</evidence>
<name>A0A026WYY3_OOCBI</name>
<dbReference type="AlphaFoldDB" id="A0A026WYY3"/>
<organism evidence="2 3">
    <name type="scientific">Ooceraea biroi</name>
    <name type="common">Clonal raider ant</name>
    <name type="synonym">Cerapachys biroi</name>
    <dbReference type="NCBI Taxonomy" id="2015173"/>
    <lineage>
        <taxon>Eukaryota</taxon>
        <taxon>Metazoa</taxon>
        <taxon>Ecdysozoa</taxon>
        <taxon>Arthropoda</taxon>
        <taxon>Hexapoda</taxon>
        <taxon>Insecta</taxon>
        <taxon>Pterygota</taxon>
        <taxon>Neoptera</taxon>
        <taxon>Endopterygota</taxon>
        <taxon>Hymenoptera</taxon>
        <taxon>Apocrita</taxon>
        <taxon>Aculeata</taxon>
        <taxon>Formicoidea</taxon>
        <taxon>Formicidae</taxon>
        <taxon>Dorylinae</taxon>
        <taxon>Ooceraea</taxon>
    </lineage>
</organism>
<dbReference type="EMBL" id="KK107063">
    <property type="protein sequence ID" value="EZA61265.1"/>
    <property type="molecule type" value="Genomic_DNA"/>
</dbReference>